<dbReference type="EMBL" id="JARJBC010000031">
    <property type="protein sequence ID" value="MDF3293916.1"/>
    <property type="molecule type" value="Genomic_DNA"/>
</dbReference>
<evidence type="ECO:0008006" key="4">
    <source>
        <dbReference type="Google" id="ProtNLM"/>
    </source>
</evidence>
<gene>
    <name evidence="2" type="ORF">P3G67_32830</name>
</gene>
<comment type="caution">
    <text evidence="2">The sequence shown here is derived from an EMBL/GenBank/DDBJ whole genome shotgun (WGS) entry which is preliminary data.</text>
</comment>
<accession>A0ABT5ZW96</accession>
<evidence type="ECO:0000313" key="2">
    <source>
        <dbReference type="EMBL" id="MDF3293916.1"/>
    </source>
</evidence>
<sequence length="178" mass="20011">MERSHAGQPRAERLRLLGVYLNDHLGGATFGTDLARRLANLPHEPGTAESLRRLAAEIAEDRAHLLDIMKRLDVPVHRHKVVAGWMGEKASRLKTNGRLVRRSPLSLLLELEMLRLGVEGKAAGWRTLREAAETEPNLSKGLLDDLLERAERQRDLLEKLRVEQAAHVFASDRATERA</sequence>
<feature type="coiled-coil region" evidence="1">
    <location>
        <begin position="140"/>
        <end position="167"/>
    </location>
</feature>
<evidence type="ECO:0000313" key="3">
    <source>
        <dbReference type="Proteomes" id="UP001216579"/>
    </source>
</evidence>
<keyword evidence="3" id="KW-1185">Reference proteome</keyword>
<proteinExistence type="predicted"/>
<dbReference type="RefSeq" id="WP_276096755.1">
    <property type="nucleotide sequence ID" value="NZ_JARJBC010000031.1"/>
</dbReference>
<evidence type="ECO:0000256" key="1">
    <source>
        <dbReference type="SAM" id="Coils"/>
    </source>
</evidence>
<name>A0ABT5ZW96_9ACTN</name>
<protein>
    <recommendedName>
        <fullName evidence="4">DUF892 family protein</fullName>
    </recommendedName>
</protein>
<keyword evidence="1" id="KW-0175">Coiled coil</keyword>
<reference evidence="2 3" key="1">
    <citation type="submission" date="2023-03" db="EMBL/GenBank/DDBJ databases">
        <title>Draft genome sequence of Streptomyces sp. RB6PN23 isolated from peat swamp forest in Thailand.</title>
        <authorList>
            <person name="Klaysubun C."/>
            <person name="Duangmal K."/>
        </authorList>
    </citation>
    <scope>NUCLEOTIDE SEQUENCE [LARGE SCALE GENOMIC DNA]</scope>
    <source>
        <strain evidence="2 3">RB6PN23</strain>
    </source>
</reference>
<dbReference type="Proteomes" id="UP001216579">
    <property type="component" value="Unassembled WGS sequence"/>
</dbReference>
<organism evidence="2 3">
    <name type="scientific">Streptomyces silvisoli</name>
    <dbReference type="NCBI Taxonomy" id="3034235"/>
    <lineage>
        <taxon>Bacteria</taxon>
        <taxon>Bacillati</taxon>
        <taxon>Actinomycetota</taxon>
        <taxon>Actinomycetes</taxon>
        <taxon>Kitasatosporales</taxon>
        <taxon>Streptomycetaceae</taxon>
        <taxon>Streptomyces</taxon>
    </lineage>
</organism>